<evidence type="ECO:0000256" key="1">
    <source>
        <dbReference type="ARBA" id="ARBA00022737"/>
    </source>
</evidence>
<dbReference type="InterPro" id="IPR011990">
    <property type="entry name" value="TPR-like_helical_dom_sf"/>
</dbReference>
<dbReference type="Pfam" id="PF13041">
    <property type="entry name" value="PPR_2"/>
    <property type="match status" value="1"/>
</dbReference>
<comment type="caution">
    <text evidence="3">The sequence shown here is derived from an EMBL/GenBank/DDBJ whole genome shotgun (WGS) entry which is preliminary data.</text>
</comment>
<organism evidence="3 4">
    <name type="scientific">Quercus suber</name>
    <name type="common">Cork oak</name>
    <dbReference type="NCBI Taxonomy" id="58331"/>
    <lineage>
        <taxon>Eukaryota</taxon>
        <taxon>Viridiplantae</taxon>
        <taxon>Streptophyta</taxon>
        <taxon>Embryophyta</taxon>
        <taxon>Tracheophyta</taxon>
        <taxon>Spermatophyta</taxon>
        <taxon>Magnoliopsida</taxon>
        <taxon>eudicotyledons</taxon>
        <taxon>Gunneridae</taxon>
        <taxon>Pentapetalae</taxon>
        <taxon>rosids</taxon>
        <taxon>fabids</taxon>
        <taxon>Fagales</taxon>
        <taxon>Fagaceae</taxon>
        <taxon>Quercus</taxon>
    </lineage>
</organism>
<feature type="repeat" description="PPR" evidence="2">
    <location>
        <begin position="167"/>
        <end position="201"/>
    </location>
</feature>
<dbReference type="PROSITE" id="PS51375">
    <property type="entry name" value="PPR"/>
    <property type="match status" value="1"/>
</dbReference>
<dbReference type="PANTHER" id="PTHR47003">
    <property type="entry name" value="OS01G0970900 PROTEIN"/>
    <property type="match status" value="1"/>
</dbReference>
<evidence type="ECO:0000256" key="2">
    <source>
        <dbReference type="PROSITE-ProRule" id="PRU00708"/>
    </source>
</evidence>
<dbReference type="AlphaFoldDB" id="A0AAW0JMA5"/>
<evidence type="ECO:0000313" key="4">
    <source>
        <dbReference type="Proteomes" id="UP000237347"/>
    </source>
</evidence>
<name>A0AAW0JMA5_QUESU</name>
<dbReference type="Gene3D" id="1.25.40.10">
    <property type="entry name" value="Tetratricopeptide repeat domain"/>
    <property type="match status" value="2"/>
</dbReference>
<dbReference type="Pfam" id="PF13812">
    <property type="entry name" value="PPR_3"/>
    <property type="match status" value="1"/>
</dbReference>
<evidence type="ECO:0000313" key="3">
    <source>
        <dbReference type="EMBL" id="KAK7828077.1"/>
    </source>
</evidence>
<dbReference type="InterPro" id="IPR002885">
    <property type="entry name" value="PPR_rpt"/>
</dbReference>
<dbReference type="Pfam" id="PF01535">
    <property type="entry name" value="PPR"/>
    <property type="match status" value="1"/>
</dbReference>
<proteinExistence type="predicted"/>
<dbReference type="InterPro" id="IPR044578">
    <property type="entry name" value="BIR6-like"/>
</dbReference>
<dbReference type="EMBL" id="PKMF04000511">
    <property type="protein sequence ID" value="KAK7828077.1"/>
    <property type="molecule type" value="Genomic_DNA"/>
</dbReference>
<accession>A0AAW0JMA5</accession>
<sequence>MSSKEIFALISRRYARARKVKEAVDTFKKIEKFGMKFEVSDYIRLIDTLSKSRNVEKAQEVFDTMKKRRPLHDGVGQVFDVINDKVPDVILSNRVHEDAEKYNALIEALGKIKQFKVVWNLVSDIKHKGLLSKETFALTSRKYARARKVKEAVDASEKIEKFGMKLEVLDYNRLIDTLSKSRNVEEAQEMFDTMKKRRFVPDIKSYTIL</sequence>
<keyword evidence="1" id="KW-0677">Repeat</keyword>
<dbReference type="GO" id="GO:0008380">
    <property type="term" value="P:RNA splicing"/>
    <property type="evidence" value="ECO:0007669"/>
    <property type="project" value="InterPro"/>
</dbReference>
<dbReference type="NCBIfam" id="TIGR00756">
    <property type="entry name" value="PPR"/>
    <property type="match status" value="1"/>
</dbReference>
<gene>
    <name evidence="3" type="ORF">CFP56_030559</name>
</gene>
<keyword evidence="4" id="KW-1185">Reference proteome</keyword>
<protein>
    <submittedName>
        <fullName evidence="3">Pentatricopeptide repeat-containing protein</fullName>
    </submittedName>
</protein>
<dbReference type="PANTHER" id="PTHR47003:SF11">
    <property type="entry name" value="PPR SUPERFAMILY PROTEIN"/>
    <property type="match status" value="1"/>
</dbReference>
<dbReference type="Proteomes" id="UP000237347">
    <property type="component" value="Unassembled WGS sequence"/>
</dbReference>
<reference evidence="3 4" key="1">
    <citation type="journal article" date="2018" name="Sci. Data">
        <title>The draft genome sequence of cork oak.</title>
        <authorList>
            <person name="Ramos A.M."/>
            <person name="Usie A."/>
            <person name="Barbosa P."/>
            <person name="Barros P.M."/>
            <person name="Capote T."/>
            <person name="Chaves I."/>
            <person name="Simoes F."/>
            <person name="Abreu I."/>
            <person name="Carrasquinho I."/>
            <person name="Faro C."/>
            <person name="Guimaraes J.B."/>
            <person name="Mendonca D."/>
            <person name="Nobrega F."/>
            <person name="Rodrigues L."/>
            <person name="Saibo N.J.M."/>
            <person name="Varela M.C."/>
            <person name="Egas C."/>
            <person name="Matos J."/>
            <person name="Miguel C.M."/>
            <person name="Oliveira M.M."/>
            <person name="Ricardo C.P."/>
            <person name="Goncalves S."/>
        </authorList>
    </citation>
    <scope>NUCLEOTIDE SEQUENCE [LARGE SCALE GENOMIC DNA]</scope>
    <source>
        <strain evidence="4">cv. HL8</strain>
    </source>
</reference>